<protein>
    <submittedName>
        <fullName evidence="1">Uncharacterized protein</fullName>
    </submittedName>
</protein>
<comment type="caution">
    <text evidence="1">The sequence shown here is derived from an EMBL/GenBank/DDBJ whole genome shotgun (WGS) entry which is preliminary data.</text>
</comment>
<sequence length="158" mass="18429">MPTASNIQQENNNQCTESHCDRLTSVPPPIVSHCCSILHRSAILAILSTPDLEQSERHRLVRTVTLSRDYSVPWFNDRTTNSLWWHGPTWLIDEDSWPKDSEQDYAKPEDYNAECCFVLLTELMENISLNPERYEHFDRLLRTTAYCILCQCLPEFPI</sequence>
<keyword evidence="2" id="KW-1185">Reference proteome</keyword>
<dbReference type="Proteomes" id="UP000054843">
    <property type="component" value="Unassembled WGS sequence"/>
</dbReference>
<gene>
    <name evidence="1" type="ORF">T10_12116</name>
</gene>
<proteinExistence type="predicted"/>
<evidence type="ECO:0000313" key="2">
    <source>
        <dbReference type="Proteomes" id="UP000054843"/>
    </source>
</evidence>
<reference evidence="1 2" key="1">
    <citation type="submission" date="2015-01" db="EMBL/GenBank/DDBJ databases">
        <title>Evolution of Trichinella species and genotypes.</title>
        <authorList>
            <person name="Korhonen P.K."/>
            <person name="Edoardo P."/>
            <person name="Giuseppe L.R."/>
            <person name="Gasser R.B."/>
        </authorList>
    </citation>
    <scope>NUCLEOTIDE SEQUENCE [LARGE SCALE GENOMIC DNA]</scope>
    <source>
        <strain evidence="1">ISS1980</strain>
    </source>
</reference>
<dbReference type="AlphaFoldDB" id="A0A0V1M999"/>
<organism evidence="1 2">
    <name type="scientific">Trichinella papuae</name>
    <dbReference type="NCBI Taxonomy" id="268474"/>
    <lineage>
        <taxon>Eukaryota</taxon>
        <taxon>Metazoa</taxon>
        <taxon>Ecdysozoa</taxon>
        <taxon>Nematoda</taxon>
        <taxon>Enoplea</taxon>
        <taxon>Dorylaimia</taxon>
        <taxon>Trichinellida</taxon>
        <taxon>Trichinellidae</taxon>
        <taxon>Trichinella</taxon>
    </lineage>
</organism>
<dbReference type="EMBL" id="JYDO01000166">
    <property type="protein sequence ID" value="KRZ68385.1"/>
    <property type="molecule type" value="Genomic_DNA"/>
</dbReference>
<name>A0A0V1M999_9BILA</name>
<accession>A0A0V1M999</accession>
<evidence type="ECO:0000313" key="1">
    <source>
        <dbReference type="EMBL" id="KRZ68385.1"/>
    </source>
</evidence>